<proteinExistence type="inferred from homology"/>
<dbReference type="Proteomes" id="UP000887116">
    <property type="component" value="Unassembled WGS sequence"/>
</dbReference>
<dbReference type="InterPro" id="IPR020845">
    <property type="entry name" value="AMP-binding_CS"/>
</dbReference>
<gene>
    <name evidence="4" type="primary">aacs</name>
    <name evidence="4" type="ORF">TNCT_282441</name>
</gene>
<dbReference type="Pfam" id="PF00501">
    <property type="entry name" value="AMP-binding"/>
    <property type="match status" value="1"/>
</dbReference>
<dbReference type="OrthoDB" id="10253869at2759"/>
<dbReference type="GO" id="GO:0030729">
    <property type="term" value="F:acetoacetate-CoA ligase activity"/>
    <property type="evidence" value="ECO:0007669"/>
    <property type="project" value="TreeGrafter"/>
</dbReference>
<dbReference type="EMBL" id="BMAO01007010">
    <property type="protein sequence ID" value="GFR13053.1"/>
    <property type="molecule type" value="Genomic_DNA"/>
</dbReference>
<protein>
    <submittedName>
        <fullName evidence="4">Acetoacetyl-CoA synthetase</fullName>
    </submittedName>
</protein>
<dbReference type="InterPro" id="IPR042099">
    <property type="entry name" value="ANL_N_sf"/>
</dbReference>
<keyword evidence="5" id="KW-1185">Reference proteome</keyword>
<dbReference type="InterPro" id="IPR032387">
    <property type="entry name" value="ACAS_N"/>
</dbReference>
<evidence type="ECO:0000313" key="5">
    <source>
        <dbReference type="Proteomes" id="UP000887116"/>
    </source>
</evidence>
<evidence type="ECO:0000256" key="1">
    <source>
        <dbReference type="ARBA" id="ARBA00006432"/>
    </source>
</evidence>
<evidence type="ECO:0000259" key="2">
    <source>
        <dbReference type="Pfam" id="PF00501"/>
    </source>
</evidence>
<dbReference type="Pfam" id="PF16177">
    <property type="entry name" value="ACAS_N"/>
    <property type="match status" value="1"/>
</dbReference>
<feature type="domain" description="Acetyl-coenzyme A synthetase N-terminal" evidence="3">
    <location>
        <begin position="41"/>
        <end position="98"/>
    </location>
</feature>
<name>A0A8X6GYR0_TRICU</name>
<sequence length="305" mass="34640">MYHHKFVDAPLIWKPEENHGRNMKDFKKIIEDKYCVTLGGYEDLYEWSIGHLCKFWSEMWDFIGVISSKKFDMVVDLNTPISDLPEWFKGAEINLAENFLKYRDDSLALITTGEDTKTEKFTFAQMYEEVRLYAAAFRKFGLKKGDFVACHISNRKEAVFAMYAVLSIGAVWTPALPTLGVEAVVKRFQQVNPKILLSIDRYAQDGKNIDMLPKLKKIVEGLLSLDKVLIVASKPDSYSKDISGIKNSCFLKEFLNLDEKENGRVPPIIFEQVSFSHPVTINYTSGTTGLPKAVVHGSGVSILYL</sequence>
<comment type="similarity">
    <text evidence="1">Belongs to the ATP-dependent AMP-binding enzyme family.</text>
</comment>
<dbReference type="Gene3D" id="3.40.50.12780">
    <property type="entry name" value="N-terminal domain of ligase-like"/>
    <property type="match status" value="1"/>
</dbReference>
<comment type="caution">
    <text evidence="4">The sequence shown here is derived from an EMBL/GenBank/DDBJ whole genome shotgun (WGS) entry which is preliminary data.</text>
</comment>
<dbReference type="PROSITE" id="PS00455">
    <property type="entry name" value="AMP_BINDING"/>
    <property type="match status" value="1"/>
</dbReference>
<dbReference type="PANTHER" id="PTHR42921">
    <property type="entry name" value="ACETOACETYL-COA SYNTHETASE"/>
    <property type="match status" value="1"/>
</dbReference>
<dbReference type="AlphaFoldDB" id="A0A8X6GYR0"/>
<dbReference type="SUPFAM" id="SSF56801">
    <property type="entry name" value="Acetyl-CoA synthetase-like"/>
    <property type="match status" value="1"/>
</dbReference>
<evidence type="ECO:0000259" key="3">
    <source>
        <dbReference type="Pfam" id="PF16177"/>
    </source>
</evidence>
<organism evidence="4 5">
    <name type="scientific">Trichonephila clavata</name>
    <name type="common">Joro spider</name>
    <name type="synonym">Nephila clavata</name>
    <dbReference type="NCBI Taxonomy" id="2740835"/>
    <lineage>
        <taxon>Eukaryota</taxon>
        <taxon>Metazoa</taxon>
        <taxon>Ecdysozoa</taxon>
        <taxon>Arthropoda</taxon>
        <taxon>Chelicerata</taxon>
        <taxon>Arachnida</taxon>
        <taxon>Araneae</taxon>
        <taxon>Araneomorphae</taxon>
        <taxon>Entelegynae</taxon>
        <taxon>Araneoidea</taxon>
        <taxon>Nephilidae</taxon>
        <taxon>Trichonephila</taxon>
    </lineage>
</organism>
<feature type="domain" description="AMP-dependent synthetase/ligase" evidence="2">
    <location>
        <begin position="105"/>
        <end position="296"/>
    </location>
</feature>
<dbReference type="PANTHER" id="PTHR42921:SF1">
    <property type="entry name" value="ACETOACETYL-COA SYNTHETASE"/>
    <property type="match status" value="1"/>
</dbReference>
<evidence type="ECO:0000313" key="4">
    <source>
        <dbReference type="EMBL" id="GFR13053.1"/>
    </source>
</evidence>
<accession>A0A8X6GYR0</accession>
<reference evidence="4" key="1">
    <citation type="submission" date="2020-07" db="EMBL/GenBank/DDBJ databases">
        <title>Multicomponent nature underlies the extraordinary mechanical properties of spider dragline silk.</title>
        <authorList>
            <person name="Kono N."/>
            <person name="Nakamura H."/>
            <person name="Mori M."/>
            <person name="Yoshida Y."/>
            <person name="Ohtoshi R."/>
            <person name="Malay A.D."/>
            <person name="Moran D.A.P."/>
            <person name="Tomita M."/>
            <person name="Numata K."/>
            <person name="Arakawa K."/>
        </authorList>
    </citation>
    <scope>NUCLEOTIDE SEQUENCE</scope>
</reference>
<dbReference type="InterPro" id="IPR000873">
    <property type="entry name" value="AMP-dep_synth/lig_dom"/>
</dbReference>